<feature type="transmembrane region" description="Helical" evidence="1">
    <location>
        <begin position="39"/>
        <end position="61"/>
    </location>
</feature>
<evidence type="ECO:0000313" key="3">
    <source>
        <dbReference type="Proteomes" id="UP000184517"/>
    </source>
</evidence>
<dbReference type="EMBL" id="FQVF01000024">
    <property type="protein sequence ID" value="SHG57608.1"/>
    <property type="molecule type" value="Genomic_DNA"/>
</dbReference>
<keyword evidence="3" id="KW-1185">Reference proteome</keyword>
<protein>
    <submittedName>
        <fullName evidence="2">Zinc transporter, ZIP family</fullName>
    </submittedName>
</protein>
<evidence type="ECO:0000256" key="1">
    <source>
        <dbReference type="SAM" id="Phobius"/>
    </source>
</evidence>
<name>A0A1M5KXS6_9GAMM</name>
<keyword evidence="1" id="KW-0472">Membrane</keyword>
<dbReference type="STRING" id="1122206.SAMN02745753_04160"/>
<feature type="transmembrane region" description="Helical" evidence="1">
    <location>
        <begin position="111"/>
        <end position="133"/>
    </location>
</feature>
<feature type="transmembrane region" description="Helical" evidence="1">
    <location>
        <begin position="153"/>
        <end position="176"/>
    </location>
</feature>
<proteinExistence type="predicted"/>
<feature type="transmembrane region" description="Helical" evidence="1">
    <location>
        <begin position="6"/>
        <end position="27"/>
    </location>
</feature>
<dbReference type="RefSeq" id="WP_072841754.1">
    <property type="nucleotide sequence ID" value="NZ_FQVF01000024.1"/>
</dbReference>
<feature type="transmembrane region" description="Helical" evidence="1">
    <location>
        <begin position="215"/>
        <end position="236"/>
    </location>
</feature>
<evidence type="ECO:0000313" key="2">
    <source>
        <dbReference type="EMBL" id="SHG57608.1"/>
    </source>
</evidence>
<accession>A0A1M5KXS6</accession>
<dbReference type="OrthoDB" id="5766358at2"/>
<reference evidence="3" key="1">
    <citation type="submission" date="2016-11" db="EMBL/GenBank/DDBJ databases">
        <authorList>
            <person name="Varghese N."/>
            <person name="Submissions S."/>
        </authorList>
    </citation>
    <scope>NUCLEOTIDE SEQUENCE [LARGE SCALE GENOMIC DNA]</scope>
    <source>
        <strain evidence="3">DSM 16579</strain>
    </source>
</reference>
<dbReference type="Proteomes" id="UP000184517">
    <property type="component" value="Unassembled WGS sequence"/>
</dbReference>
<keyword evidence="1" id="KW-0812">Transmembrane</keyword>
<keyword evidence="1" id="KW-1133">Transmembrane helix</keyword>
<feature type="transmembrane region" description="Helical" evidence="1">
    <location>
        <begin position="67"/>
        <end position="90"/>
    </location>
</feature>
<dbReference type="AlphaFoldDB" id="A0A1M5KXS6"/>
<organism evidence="2 3">
    <name type="scientific">Marinomonas polaris DSM 16579</name>
    <dbReference type="NCBI Taxonomy" id="1122206"/>
    <lineage>
        <taxon>Bacteria</taxon>
        <taxon>Pseudomonadati</taxon>
        <taxon>Pseudomonadota</taxon>
        <taxon>Gammaproteobacteria</taxon>
        <taxon>Oceanospirillales</taxon>
        <taxon>Oceanospirillaceae</taxon>
        <taxon>Marinomonas</taxon>
    </lineage>
</organism>
<feature type="transmembrane region" description="Helical" evidence="1">
    <location>
        <begin position="183"/>
        <end position="203"/>
    </location>
</feature>
<sequence length="237" mass="25168">MAPLYSVIFLTLAAGLAMPLGALIANFERIKPEWLETELMHGITAFGGGALLSAIALVLVPEGVQHFVPWSAALLFLLGGVAFMWLDIWLSKQETSMSQLVAMLADFIPESLALGAAFALGTINGVLLAALIAMQNLPEGFNAFRELKSSSHYSAFTIISCFALLALSGPVAGVIAHIWLAEWPAVVSGIMLFASGGILYAVFQDIAPQVALDKHWLPPMGAVMGFALGLIGYMLVH</sequence>
<gene>
    <name evidence="2" type="ORF">SAMN02745753_04160</name>
</gene>